<dbReference type="STRING" id="632772.ROP_71680"/>
<dbReference type="OrthoDB" id="2877291at2"/>
<dbReference type="AlphaFoldDB" id="C1B604"/>
<sequence>MSVHEETRAIERRELAQLANEFAVVRVSLDTTGNGPRLLVEDAETGDHIFLSPLELASLCLATPEDREEWMRVGNYRDEHRDRSLGPVGTVRPLTRDVS</sequence>
<proteinExistence type="predicted"/>
<evidence type="ECO:0000313" key="1">
    <source>
        <dbReference type="EMBL" id="BAH55415.1"/>
    </source>
</evidence>
<dbReference type="KEGG" id="rop:ROP_71680"/>
<name>C1B604_RHOOB</name>
<accession>C1B604</accession>
<dbReference type="Proteomes" id="UP000002212">
    <property type="component" value="Chromosome"/>
</dbReference>
<dbReference type="HOGENOM" id="CLU_181548_0_0_11"/>
<protein>
    <submittedName>
        <fullName evidence="1">Uncharacterized protein</fullName>
    </submittedName>
</protein>
<reference evidence="1 2" key="1">
    <citation type="submission" date="2009-03" db="EMBL/GenBank/DDBJ databases">
        <title>Comparison of the complete genome sequences of Rhodococcus erythropolis PR4 and Rhodococcus opacus B4.</title>
        <authorList>
            <person name="Takarada H."/>
            <person name="Sekine M."/>
            <person name="Hosoyama A."/>
            <person name="Yamada R."/>
            <person name="Fujisawa T."/>
            <person name="Omata S."/>
            <person name="Shimizu A."/>
            <person name="Tsukatani N."/>
            <person name="Tanikawa S."/>
            <person name="Fujita N."/>
            <person name="Harayama S."/>
        </authorList>
    </citation>
    <scope>NUCLEOTIDE SEQUENCE [LARGE SCALE GENOMIC DNA]</scope>
    <source>
        <strain evidence="1 2">B4</strain>
    </source>
</reference>
<organism evidence="1 2">
    <name type="scientific">Rhodococcus opacus (strain B4)</name>
    <dbReference type="NCBI Taxonomy" id="632772"/>
    <lineage>
        <taxon>Bacteria</taxon>
        <taxon>Bacillati</taxon>
        <taxon>Actinomycetota</taxon>
        <taxon>Actinomycetes</taxon>
        <taxon>Mycobacteriales</taxon>
        <taxon>Nocardiaceae</taxon>
        <taxon>Rhodococcus</taxon>
    </lineage>
</organism>
<gene>
    <name evidence="1" type="ordered locus">ROP_71680</name>
</gene>
<dbReference type="PATRIC" id="fig|632772.20.peg.7480"/>
<evidence type="ECO:0000313" key="2">
    <source>
        <dbReference type="Proteomes" id="UP000002212"/>
    </source>
</evidence>
<dbReference type="RefSeq" id="WP_005573262.1">
    <property type="nucleotide sequence ID" value="NC_012522.1"/>
</dbReference>
<dbReference type="EMBL" id="AP011115">
    <property type="protein sequence ID" value="BAH55415.1"/>
    <property type="molecule type" value="Genomic_DNA"/>
</dbReference>